<gene>
    <name evidence="1" type="ORF">OIU77_022441</name>
</gene>
<protein>
    <submittedName>
        <fullName evidence="1">Uncharacterized protein</fullName>
    </submittedName>
</protein>
<keyword evidence="2" id="KW-1185">Reference proteome</keyword>
<evidence type="ECO:0000313" key="2">
    <source>
        <dbReference type="Proteomes" id="UP001141253"/>
    </source>
</evidence>
<dbReference type="EMBL" id="JAPFFI010000005">
    <property type="protein sequence ID" value="KAJ6392962.1"/>
    <property type="molecule type" value="Genomic_DNA"/>
</dbReference>
<reference evidence="1" key="1">
    <citation type="submission" date="2022-10" db="EMBL/GenBank/DDBJ databases">
        <authorList>
            <person name="Hyden B.L."/>
            <person name="Feng K."/>
            <person name="Yates T."/>
            <person name="Jawdy S."/>
            <person name="Smart L.B."/>
            <person name="Muchero W."/>
        </authorList>
    </citation>
    <scope>NUCLEOTIDE SEQUENCE</scope>
    <source>
        <tissue evidence="1">Shoot tip</tissue>
    </source>
</reference>
<reference evidence="1" key="2">
    <citation type="journal article" date="2023" name="Int. J. Mol. Sci.">
        <title>De Novo Assembly and Annotation of 11 Diverse Shrub Willow (Salix) Genomes Reveals Novel Gene Organization in Sex-Linked Regions.</title>
        <authorList>
            <person name="Hyden B."/>
            <person name="Feng K."/>
            <person name="Yates T.B."/>
            <person name="Jawdy S."/>
            <person name="Cereghino C."/>
            <person name="Smart L.B."/>
            <person name="Muchero W."/>
        </authorList>
    </citation>
    <scope>NUCLEOTIDE SEQUENCE</scope>
    <source>
        <tissue evidence="1">Shoot tip</tissue>
    </source>
</reference>
<organism evidence="1 2">
    <name type="scientific">Salix suchowensis</name>
    <dbReference type="NCBI Taxonomy" id="1278906"/>
    <lineage>
        <taxon>Eukaryota</taxon>
        <taxon>Viridiplantae</taxon>
        <taxon>Streptophyta</taxon>
        <taxon>Embryophyta</taxon>
        <taxon>Tracheophyta</taxon>
        <taxon>Spermatophyta</taxon>
        <taxon>Magnoliopsida</taxon>
        <taxon>eudicotyledons</taxon>
        <taxon>Gunneridae</taxon>
        <taxon>Pentapetalae</taxon>
        <taxon>rosids</taxon>
        <taxon>fabids</taxon>
        <taxon>Malpighiales</taxon>
        <taxon>Salicaceae</taxon>
        <taxon>Saliceae</taxon>
        <taxon>Salix</taxon>
    </lineage>
</organism>
<accession>A0ABQ9C086</accession>
<proteinExistence type="predicted"/>
<sequence>MQTVLPLIFVRKNGKTMVTQFLLWAILQLPFFSECTPISANESSLDESPSAETFTEANVKSEPVDQIWTADRENESSTWLDITFPDALLDSDWLEHDSACGKGQVIVNDAMGTLLGDDLGNEYKQMAAGASVSHGWGHSSCSWDSMPTVYQMYELP</sequence>
<evidence type="ECO:0000313" key="1">
    <source>
        <dbReference type="EMBL" id="KAJ6392962.1"/>
    </source>
</evidence>
<dbReference type="Proteomes" id="UP001141253">
    <property type="component" value="Chromosome 1"/>
</dbReference>
<comment type="caution">
    <text evidence="1">The sequence shown here is derived from an EMBL/GenBank/DDBJ whole genome shotgun (WGS) entry which is preliminary data.</text>
</comment>
<name>A0ABQ9C086_9ROSI</name>